<dbReference type="SUPFAM" id="SSF56672">
    <property type="entry name" value="DNA/RNA polymerases"/>
    <property type="match status" value="1"/>
</dbReference>
<feature type="domain" description="Reverse transcriptase" evidence="2">
    <location>
        <begin position="560"/>
        <end position="666"/>
    </location>
</feature>
<dbReference type="InterPro" id="IPR043128">
    <property type="entry name" value="Rev_trsase/Diguanyl_cyclase"/>
</dbReference>
<dbReference type="Proteomes" id="UP000186817">
    <property type="component" value="Unassembled WGS sequence"/>
</dbReference>
<dbReference type="Gene3D" id="3.30.70.270">
    <property type="match status" value="1"/>
</dbReference>
<evidence type="ECO:0000259" key="2">
    <source>
        <dbReference type="Pfam" id="PF00078"/>
    </source>
</evidence>
<proteinExistence type="predicted"/>
<dbReference type="InterPro" id="IPR043502">
    <property type="entry name" value="DNA/RNA_pol_sf"/>
</dbReference>
<dbReference type="Pfam" id="PF00078">
    <property type="entry name" value="RVT_1"/>
    <property type="match status" value="1"/>
</dbReference>
<reference evidence="3 4" key="1">
    <citation type="submission" date="2016-02" db="EMBL/GenBank/DDBJ databases">
        <title>Genome analysis of coral dinoflagellate symbionts highlights evolutionary adaptations to a symbiotic lifestyle.</title>
        <authorList>
            <person name="Aranda M."/>
            <person name="Li Y."/>
            <person name="Liew Y.J."/>
            <person name="Baumgarten S."/>
            <person name="Simakov O."/>
            <person name="Wilson M."/>
            <person name="Piel J."/>
            <person name="Ashoor H."/>
            <person name="Bougouffa S."/>
            <person name="Bajic V.B."/>
            <person name="Ryu T."/>
            <person name="Ravasi T."/>
            <person name="Bayer T."/>
            <person name="Micklem G."/>
            <person name="Kim H."/>
            <person name="Bhak J."/>
            <person name="Lajeunesse T.C."/>
            <person name="Voolstra C.R."/>
        </authorList>
    </citation>
    <scope>NUCLEOTIDE SEQUENCE [LARGE SCALE GENOMIC DNA]</scope>
    <source>
        <strain evidence="3 4">CCMP2467</strain>
    </source>
</reference>
<organism evidence="3 4">
    <name type="scientific">Symbiodinium microadriaticum</name>
    <name type="common">Dinoflagellate</name>
    <name type="synonym">Zooxanthella microadriatica</name>
    <dbReference type="NCBI Taxonomy" id="2951"/>
    <lineage>
        <taxon>Eukaryota</taxon>
        <taxon>Sar</taxon>
        <taxon>Alveolata</taxon>
        <taxon>Dinophyceae</taxon>
        <taxon>Suessiales</taxon>
        <taxon>Symbiodiniaceae</taxon>
        <taxon>Symbiodinium</taxon>
    </lineage>
</organism>
<gene>
    <name evidence="3" type="ORF">AK812_SmicGene14436</name>
</gene>
<accession>A0A1Q9E5K4</accession>
<feature type="region of interest" description="Disordered" evidence="1">
    <location>
        <begin position="1567"/>
        <end position="1587"/>
    </location>
</feature>
<dbReference type="OrthoDB" id="447913at2759"/>
<evidence type="ECO:0000313" key="4">
    <source>
        <dbReference type="Proteomes" id="UP000186817"/>
    </source>
</evidence>
<sequence>MGEEGEESRSTVLGVGYFFAFFGGAPSSQEPLRLFALEPVDVCLVSAPGLTVEEVAEQTCCFKDSVIHSCSYDPGPVQVPLDRCEGKPSLILVRVVKKTNIIAPPNSMSRARRRPREAAKRSSGLAELAEAASVGSKQAKGKNPDSGFDWNAFKQLLQEQKAEIIEANRAHADDLFRGLEAKCEDRFQILEKRGDGVEEHIKTMDTRLGRLEELMKAGGTTVDTTLDAKRRYTLVIGGWNQDTQKRVILNEVDEALQRLDLQKLLDTSPFTTGARRSVALVYFGKREGEGDPERRSRMHEVLQGISQAKAVTSHGKKMWVSFSKSKQERDVSNHCGWLKRSLASFGQEVVDRLDLEYSSGTSWYGEYQVASATRAPPGGVEDTEMVWDDKKVCRPWIHVSLLAKATGISQVDLRSALEEFRDYASARDGKAMQLLDRLTHWIAGVQEAAYRDVKQSGQGSWDIHFAEHQSRDPHRVVEEHFAKIYEGEALEPQVVCDVECEAFTVEEVQEAVYKMKGGKSVGLDLTSRELFQGLLQVDGGAAHLAEFFTRVLSRGVAPVDWTKSIMIVLAKTPLPVGAVESPCFFSVVMEEAVIEAAEKYKWSDMDLVFSDQPCEHALFMDDGVFWTCSLEVAKVRIAQLTEVLRTYGLKVNLEKCQLYCSQDVKGLHKLVVQGVELKASEHLDVMGLKLRKGMSCCELLQPLVARAKAKFWENRHLLRCKTSLKGRLALLQRVVAGAGLWCVASVPPDKAAMGLLNSVQATLISWMCRFYKGEQEQWDTFKQRVVRDSRAILHKHGFLRWSTLWMQRWWDYAGHTTRGGALDTPAISSLLINFRDLTWWRHQQGLSNGVKHAGPPTTAVNVRPQHSMMYSTALGIMELLVLGGRRAFLTAPLLAMAQVPGLDLGTPMWMVQAQDELRRLSQRGLLVEELLGCATALVDARGMERYMSFGRRVLRGLTPGFDRGQDVQMPQVLEAEMQRWALFVERHLYREFMEVEGITAMGALPLLQQQMVQGLQGASREPNPELHRCEWIGIGVQFHHDCYWAGLSCNGLIEMIREEIRHRNEYSFTALAEPYLCSMTSQVTTFQGGGDLLPINAGEWAREMSNALWLLYREEGLCADVLEEELGGSSSRDSDSDVDITGDEASLAQRDKPKRKWLADDPARRRRQSSPRRASRGTPTPKSMPRRGSRCSAERVDLLEVARARGESRTAKAKAVPALAPGRPDVRDERPSGSAGPVPPRAALTLEHAVDTWLLVLGIKDIDEEDEGFLPDRVSGSIRETFLGFSGPDRLTMALAFTRVVQGLLSTVGHILEAAAQGVEGASANPAATTPRGSHDDRGQVEVEVEMDDEESYYMQVSMVSTGPTWVDSLRRLQAQLEEQPKCTRALNVRYLLSWLDHRHTNTRDGYWLGHSSGLAADLLALLAAYTDEGVEIQGSNALQEGWARDWGLHLAGFLPVQTGSRMAMGMGPLSNPPVMAFPRPIPDDLLWDSAEMDAPTQLLPGVAADRCVEVPPTIDELLETEAEEQRVMVVEVSSGSADQPRVARCVRIPLPDGEDVATMQVRMWRDDEEDQSDVETVPWRPGIPNPEMMDPMVTEAFATAPGTGGTPVEGAEDGLAALQFDTYIQVYESWARGELTSSDVVRLHGRNALDLMQCQWAVQGDTFMEAGRLAELEGPAAMVPFPQLMPAHLSPEELIGVPSEVAMSTTEGQGLGHAKEEGNC</sequence>
<dbReference type="Pfam" id="PF20708">
    <property type="entry name" value="DUF6822"/>
    <property type="match status" value="1"/>
</dbReference>
<comment type="caution">
    <text evidence="3">The sequence shown here is derived from an EMBL/GenBank/DDBJ whole genome shotgun (WGS) entry which is preliminary data.</text>
</comment>
<dbReference type="EMBL" id="LSRX01000257">
    <property type="protein sequence ID" value="OLQ02707.1"/>
    <property type="molecule type" value="Genomic_DNA"/>
</dbReference>
<dbReference type="InterPro" id="IPR000477">
    <property type="entry name" value="RT_dom"/>
</dbReference>
<dbReference type="InterPro" id="IPR049225">
    <property type="entry name" value="DUF6822"/>
</dbReference>
<feature type="region of interest" description="Disordered" evidence="1">
    <location>
        <begin position="1126"/>
        <end position="1191"/>
    </location>
</feature>
<name>A0A1Q9E5K4_SYMMI</name>
<feature type="compositionally biased region" description="Basic residues" evidence="1">
    <location>
        <begin position="1164"/>
        <end position="1175"/>
    </location>
</feature>
<keyword evidence="4" id="KW-1185">Reference proteome</keyword>
<evidence type="ECO:0000313" key="3">
    <source>
        <dbReference type="EMBL" id="OLQ02707.1"/>
    </source>
</evidence>
<feature type="region of interest" description="Disordered" evidence="1">
    <location>
        <begin position="1207"/>
        <end position="1239"/>
    </location>
</feature>
<evidence type="ECO:0000256" key="1">
    <source>
        <dbReference type="SAM" id="MobiDB-lite"/>
    </source>
</evidence>
<protein>
    <recommendedName>
        <fullName evidence="2">Reverse transcriptase domain-containing protein</fullName>
    </recommendedName>
</protein>